<comment type="caution">
    <text evidence="1">The sequence shown here is derived from an EMBL/GenBank/DDBJ whole genome shotgun (WGS) entry which is preliminary data.</text>
</comment>
<reference evidence="1" key="1">
    <citation type="submission" date="2022-10" db="EMBL/GenBank/DDBJ databases">
        <title>The WGS of Solirubrobacter sp. CPCC 204708.</title>
        <authorList>
            <person name="Jiang Z."/>
        </authorList>
    </citation>
    <scope>NUCLEOTIDE SEQUENCE</scope>
    <source>
        <strain evidence="1">CPCC 204708</strain>
    </source>
</reference>
<accession>A0ABT4RTP4</accession>
<evidence type="ECO:0000313" key="1">
    <source>
        <dbReference type="EMBL" id="MDA0141952.1"/>
    </source>
</evidence>
<name>A0ABT4RTP4_9ACTN</name>
<gene>
    <name evidence="1" type="ORF">OJ962_30985</name>
</gene>
<evidence type="ECO:0000313" key="2">
    <source>
        <dbReference type="Proteomes" id="UP001147700"/>
    </source>
</evidence>
<proteinExistence type="predicted"/>
<sequence length="102" mass="10103">MIAFGAFVVLAFGRSEGSTAAAGGNVRTCAALTGEPARACYAREVGRELAAAGGGAPRALAASASSTVTFAAADTAALLCDLHIRVGATDATKASWTTWVAQ</sequence>
<organism evidence="1 2">
    <name type="scientific">Solirubrobacter deserti</name>
    <dbReference type="NCBI Taxonomy" id="2282478"/>
    <lineage>
        <taxon>Bacteria</taxon>
        <taxon>Bacillati</taxon>
        <taxon>Actinomycetota</taxon>
        <taxon>Thermoleophilia</taxon>
        <taxon>Solirubrobacterales</taxon>
        <taxon>Solirubrobacteraceae</taxon>
        <taxon>Solirubrobacter</taxon>
    </lineage>
</organism>
<dbReference type="Proteomes" id="UP001147700">
    <property type="component" value="Unassembled WGS sequence"/>
</dbReference>
<dbReference type="EMBL" id="JAPCID010000070">
    <property type="protein sequence ID" value="MDA0141952.1"/>
    <property type="molecule type" value="Genomic_DNA"/>
</dbReference>
<protein>
    <submittedName>
        <fullName evidence="1">Uncharacterized protein</fullName>
    </submittedName>
</protein>
<keyword evidence="2" id="KW-1185">Reference proteome</keyword>
<dbReference type="RefSeq" id="WP_270006828.1">
    <property type="nucleotide sequence ID" value="NZ_JAPCID010000070.1"/>
</dbReference>